<evidence type="ECO:0000313" key="1">
    <source>
        <dbReference type="Proteomes" id="UP000050791"/>
    </source>
</evidence>
<dbReference type="Proteomes" id="UP000050791">
    <property type="component" value="Unassembled WGS sequence"/>
</dbReference>
<accession>A0AA85AT28</accession>
<dbReference type="WBParaSite" id="SMTH1_107190.1">
    <property type="protein sequence ID" value="SMTH1_107190.1"/>
    <property type="gene ID" value="SMTH1_107190"/>
</dbReference>
<protein>
    <submittedName>
        <fullName evidence="2">Uncharacterized protein</fullName>
    </submittedName>
</protein>
<reference evidence="2" key="1">
    <citation type="submission" date="2023-11" db="UniProtKB">
        <authorList>
            <consortium name="WormBaseParasite"/>
        </authorList>
    </citation>
    <scope>IDENTIFICATION</scope>
</reference>
<name>A0AA85AT28_9TREM</name>
<dbReference type="AlphaFoldDB" id="A0AA85AT28"/>
<organism evidence="1 2">
    <name type="scientific">Schistosoma mattheei</name>
    <dbReference type="NCBI Taxonomy" id="31246"/>
    <lineage>
        <taxon>Eukaryota</taxon>
        <taxon>Metazoa</taxon>
        <taxon>Spiralia</taxon>
        <taxon>Lophotrochozoa</taxon>
        <taxon>Platyhelminthes</taxon>
        <taxon>Trematoda</taxon>
        <taxon>Digenea</taxon>
        <taxon>Strigeidida</taxon>
        <taxon>Schistosomatoidea</taxon>
        <taxon>Schistosomatidae</taxon>
        <taxon>Schistosoma</taxon>
    </lineage>
</organism>
<evidence type="ECO:0000313" key="2">
    <source>
        <dbReference type="WBParaSite" id="SMTH1_107190.1"/>
    </source>
</evidence>
<sequence>MWMKDCDQCSTAKLGGLQIWMQHLTDEHAIPTEWPSDRVSRLTGSNALRPYTTIAESKKKRRKDSIPRPLNSFMVSYYE</sequence>
<proteinExistence type="predicted"/>